<dbReference type="Pfam" id="PF06051">
    <property type="entry name" value="DUF928"/>
    <property type="match status" value="1"/>
</dbReference>
<evidence type="ECO:0000313" key="2">
    <source>
        <dbReference type="EMBL" id="MFB2876334.1"/>
    </source>
</evidence>
<accession>A0ABV4X0N0</accession>
<sequence length="260" mass="28982">MNKEQYCLIKLCFTFTLTFLGLINYSLLGLAQPTSSTERNSEQIQIRFPQQSSDGSSRGRPGGRGGTGSRGDCPPVDVQLTALIPSSNLGSSVEAHPTLWFYIPYKSSEVAGAEFSLQDEQNNDIYRTNFTLPTTPGTVSLSLAQAPPLEINKKYQWYVKVYCSQQKLSAPVFIRSWVQRVALTPELEKQLKTATTPRERIAFYAQNGIWYSALTELAKLRAAQPQNTTINNDWASLLRDVGLENLIQQPVSGEVNLQKK</sequence>
<keyword evidence="3" id="KW-1185">Reference proteome</keyword>
<dbReference type="EMBL" id="JBHFNQ010000047">
    <property type="protein sequence ID" value="MFB2876334.1"/>
    <property type="molecule type" value="Genomic_DNA"/>
</dbReference>
<proteinExistence type="predicted"/>
<gene>
    <name evidence="2" type="ORF">ACE1CC_05530</name>
</gene>
<evidence type="ECO:0000256" key="1">
    <source>
        <dbReference type="SAM" id="MobiDB-lite"/>
    </source>
</evidence>
<feature type="region of interest" description="Disordered" evidence="1">
    <location>
        <begin position="39"/>
        <end position="74"/>
    </location>
</feature>
<reference evidence="2 3" key="1">
    <citation type="submission" date="2024-09" db="EMBL/GenBank/DDBJ databases">
        <title>Floridaenema gen nov. (Aerosakkonemataceae, Aerosakkonematales ord. nov., Cyanobacteria) from benthic tropical and subtropical fresh waters, with the description of four new species.</title>
        <authorList>
            <person name="Moretto J.A."/>
            <person name="Berthold D.E."/>
            <person name="Lefler F.W."/>
            <person name="Huang I.-S."/>
            <person name="Laughinghouse H. IV."/>
        </authorList>
    </citation>
    <scope>NUCLEOTIDE SEQUENCE [LARGE SCALE GENOMIC DNA]</scope>
    <source>
        <strain evidence="2 3">BLCC-F46</strain>
    </source>
</reference>
<organism evidence="2 3">
    <name type="scientific">Floridaenema aerugineum BLCC-F46</name>
    <dbReference type="NCBI Taxonomy" id="3153654"/>
    <lineage>
        <taxon>Bacteria</taxon>
        <taxon>Bacillati</taxon>
        <taxon>Cyanobacteriota</taxon>
        <taxon>Cyanophyceae</taxon>
        <taxon>Oscillatoriophycideae</taxon>
        <taxon>Aerosakkonematales</taxon>
        <taxon>Aerosakkonemataceae</taxon>
        <taxon>Floridanema</taxon>
        <taxon>Floridanema aerugineum</taxon>
    </lineage>
</organism>
<name>A0ABV4X0N0_9CYAN</name>
<protein>
    <submittedName>
        <fullName evidence="2">DUF928 domain-containing protein</fullName>
    </submittedName>
</protein>
<evidence type="ECO:0000313" key="3">
    <source>
        <dbReference type="Proteomes" id="UP001576774"/>
    </source>
</evidence>
<comment type="caution">
    <text evidence="2">The sequence shown here is derived from an EMBL/GenBank/DDBJ whole genome shotgun (WGS) entry which is preliminary data.</text>
</comment>
<feature type="compositionally biased region" description="Gly residues" evidence="1">
    <location>
        <begin position="60"/>
        <end position="69"/>
    </location>
</feature>
<dbReference type="InterPro" id="IPR010328">
    <property type="entry name" value="DUF928"/>
</dbReference>
<dbReference type="Proteomes" id="UP001576774">
    <property type="component" value="Unassembled WGS sequence"/>
</dbReference>
<feature type="compositionally biased region" description="Polar residues" evidence="1">
    <location>
        <begin position="39"/>
        <end position="51"/>
    </location>
</feature>
<dbReference type="RefSeq" id="WP_413269471.1">
    <property type="nucleotide sequence ID" value="NZ_JBHFNQ010000047.1"/>
</dbReference>